<evidence type="ECO:0000256" key="4">
    <source>
        <dbReference type="ARBA" id="ARBA00023004"/>
    </source>
</evidence>
<dbReference type="InterPro" id="IPR036396">
    <property type="entry name" value="Cyt_P450_sf"/>
</dbReference>
<name>A0A8H4RHI0_9HELO</name>
<dbReference type="PANTHER" id="PTHR24305">
    <property type="entry name" value="CYTOCHROME P450"/>
    <property type="match status" value="1"/>
</dbReference>
<dbReference type="GO" id="GO:0020037">
    <property type="term" value="F:heme binding"/>
    <property type="evidence" value="ECO:0007669"/>
    <property type="project" value="InterPro"/>
</dbReference>
<dbReference type="PROSITE" id="PS00086">
    <property type="entry name" value="CYTOCHROME_P450"/>
    <property type="match status" value="1"/>
</dbReference>
<dbReference type="InterPro" id="IPR017972">
    <property type="entry name" value="Cyt_P450_CS"/>
</dbReference>
<keyword evidence="6" id="KW-0503">Monooxygenase</keyword>
<feature type="transmembrane region" description="Helical" evidence="7">
    <location>
        <begin position="208"/>
        <end position="232"/>
    </location>
</feature>
<dbReference type="PRINTS" id="PR00385">
    <property type="entry name" value="P450"/>
</dbReference>
<dbReference type="InterPro" id="IPR050121">
    <property type="entry name" value="Cytochrome_P450_monoxygenase"/>
</dbReference>
<evidence type="ECO:0000256" key="7">
    <source>
        <dbReference type="SAM" id="Phobius"/>
    </source>
</evidence>
<keyword evidence="9" id="KW-1185">Reference proteome</keyword>
<keyword evidence="5 6" id="KW-0349">Heme</keyword>
<keyword evidence="7" id="KW-0472">Membrane</keyword>
<dbReference type="InterPro" id="IPR002403">
    <property type="entry name" value="Cyt_P450_E_grp-IV"/>
</dbReference>
<keyword evidence="7" id="KW-0812">Transmembrane</keyword>
<feature type="transmembrane region" description="Helical" evidence="7">
    <location>
        <begin position="6"/>
        <end position="26"/>
    </location>
</feature>
<evidence type="ECO:0008006" key="10">
    <source>
        <dbReference type="Google" id="ProtNLM"/>
    </source>
</evidence>
<dbReference type="GO" id="GO:0004497">
    <property type="term" value="F:monooxygenase activity"/>
    <property type="evidence" value="ECO:0007669"/>
    <property type="project" value="UniProtKB-KW"/>
</dbReference>
<comment type="caution">
    <text evidence="8">The sequence shown here is derived from an EMBL/GenBank/DDBJ whole genome shotgun (WGS) entry which is preliminary data.</text>
</comment>
<gene>
    <name evidence="8" type="ORF">G7Y89_g7929</name>
</gene>
<feature type="binding site" description="axial binding residue" evidence="5">
    <location>
        <position position="454"/>
    </location>
    <ligand>
        <name>heme</name>
        <dbReference type="ChEBI" id="CHEBI:30413"/>
    </ligand>
    <ligandPart>
        <name>Fe</name>
        <dbReference type="ChEBI" id="CHEBI:18248"/>
    </ligandPart>
</feature>
<dbReference type="SUPFAM" id="SSF48264">
    <property type="entry name" value="Cytochrome P450"/>
    <property type="match status" value="1"/>
</dbReference>
<keyword evidence="7" id="KW-1133">Transmembrane helix</keyword>
<reference evidence="8 9" key="1">
    <citation type="submission" date="2020-03" db="EMBL/GenBank/DDBJ databases">
        <title>Draft Genome Sequence of Cudoniella acicularis.</title>
        <authorList>
            <person name="Buettner E."/>
            <person name="Kellner H."/>
        </authorList>
    </citation>
    <scope>NUCLEOTIDE SEQUENCE [LARGE SCALE GENOMIC DNA]</scope>
    <source>
        <strain evidence="8 9">DSM 108380</strain>
    </source>
</reference>
<dbReference type="FunFam" id="1.10.630.10:FF:000050">
    <property type="entry name" value="Cytochrome P450 monooxygenase"/>
    <property type="match status" value="1"/>
</dbReference>
<evidence type="ECO:0000256" key="5">
    <source>
        <dbReference type="PIRSR" id="PIRSR602403-1"/>
    </source>
</evidence>
<proteinExistence type="inferred from homology"/>
<dbReference type="PRINTS" id="PR00465">
    <property type="entry name" value="EP450IV"/>
</dbReference>
<evidence type="ECO:0000313" key="9">
    <source>
        <dbReference type="Proteomes" id="UP000566819"/>
    </source>
</evidence>
<dbReference type="Gene3D" id="1.10.630.10">
    <property type="entry name" value="Cytochrome P450"/>
    <property type="match status" value="1"/>
</dbReference>
<dbReference type="AlphaFoldDB" id="A0A8H4RHI0"/>
<dbReference type="GO" id="GO:0016705">
    <property type="term" value="F:oxidoreductase activity, acting on paired donors, with incorporation or reduction of molecular oxygen"/>
    <property type="evidence" value="ECO:0007669"/>
    <property type="project" value="InterPro"/>
</dbReference>
<dbReference type="CDD" id="cd11060">
    <property type="entry name" value="CYP57A1-like"/>
    <property type="match status" value="1"/>
</dbReference>
<dbReference type="EMBL" id="JAAMPI010000575">
    <property type="protein sequence ID" value="KAF4630214.1"/>
    <property type="molecule type" value="Genomic_DNA"/>
</dbReference>
<dbReference type="PANTHER" id="PTHR24305:SF229">
    <property type="entry name" value="P450, PUTATIVE (EUROFUNG)-RELATED"/>
    <property type="match status" value="1"/>
</dbReference>
<dbReference type="Proteomes" id="UP000566819">
    <property type="component" value="Unassembled WGS sequence"/>
</dbReference>
<organism evidence="8 9">
    <name type="scientific">Cudoniella acicularis</name>
    <dbReference type="NCBI Taxonomy" id="354080"/>
    <lineage>
        <taxon>Eukaryota</taxon>
        <taxon>Fungi</taxon>
        <taxon>Dikarya</taxon>
        <taxon>Ascomycota</taxon>
        <taxon>Pezizomycotina</taxon>
        <taxon>Leotiomycetes</taxon>
        <taxon>Helotiales</taxon>
        <taxon>Tricladiaceae</taxon>
        <taxon>Cudoniella</taxon>
    </lineage>
</organism>
<dbReference type="OrthoDB" id="3934656at2759"/>
<evidence type="ECO:0000256" key="6">
    <source>
        <dbReference type="RuleBase" id="RU000461"/>
    </source>
</evidence>
<comment type="cofactor">
    <cofactor evidence="1 5">
        <name>heme</name>
        <dbReference type="ChEBI" id="CHEBI:30413"/>
    </cofactor>
</comment>
<protein>
    <recommendedName>
        <fullName evidence="10">Cytochrome P450</fullName>
    </recommendedName>
</protein>
<keyword evidence="3 5" id="KW-0479">Metal-binding</keyword>
<comment type="similarity">
    <text evidence="2 6">Belongs to the cytochrome P450 family.</text>
</comment>
<sequence length="509" mass="57551">MLFENISLIQVAATTISIYLTCWIIYCRFFHPLRATPGPFLASISRVWIVLKTMRGDMEHTQRALHKKHGFLVRIAPNEVICSDPEAIKVIYSTKTVFQKTDFYDAWIPPNNGYPGHFPTRDEKAHSERRRIVNNVYSMTSVLQSEKSIDSCTQLFCGTMSEFSEKEKVVDLSLWVNFYAFDVVGELFYGKMFGVMKERKDISNIMKVLEFILPTFTVGGVLPSYLAKLYIFSSFLFSPSARGALGAATKIQVATETAVGTRMKEIEESKDDKRDMLRKLVEINVDRGEKINFTLGDIVVESQTAVFAGADTTAAAINSILYHLMRNPTAYKKLTVEIDAAVTAGTLSIPVAYSEAIKLPYLKGCVNEGMRLHPSVGFAMQRVVPTGGAIISGFYFPEGYHVGINPAVVQYDKEVFGPDAENYNPERWIEPPEGCDLARMDKTMIQFGAGSRTCIGKNISLSEIYKLVPQLVRLFHIRLADPSKEWKTHNYWFNKQTDIQIYIEERSFR</sequence>
<dbReference type="Pfam" id="PF00067">
    <property type="entry name" value="p450"/>
    <property type="match status" value="1"/>
</dbReference>
<dbReference type="InterPro" id="IPR001128">
    <property type="entry name" value="Cyt_P450"/>
</dbReference>
<evidence type="ECO:0000256" key="2">
    <source>
        <dbReference type="ARBA" id="ARBA00010617"/>
    </source>
</evidence>
<evidence type="ECO:0000256" key="3">
    <source>
        <dbReference type="ARBA" id="ARBA00022723"/>
    </source>
</evidence>
<accession>A0A8H4RHI0</accession>
<dbReference type="GO" id="GO:0005506">
    <property type="term" value="F:iron ion binding"/>
    <property type="evidence" value="ECO:0007669"/>
    <property type="project" value="InterPro"/>
</dbReference>
<keyword evidence="6" id="KW-0560">Oxidoreductase</keyword>
<keyword evidence="4 5" id="KW-0408">Iron</keyword>
<evidence type="ECO:0000256" key="1">
    <source>
        <dbReference type="ARBA" id="ARBA00001971"/>
    </source>
</evidence>
<evidence type="ECO:0000313" key="8">
    <source>
        <dbReference type="EMBL" id="KAF4630214.1"/>
    </source>
</evidence>